<protein>
    <submittedName>
        <fullName evidence="1">Uncharacterized protein</fullName>
    </submittedName>
</protein>
<dbReference type="Proteomes" id="UP000735302">
    <property type="component" value="Unassembled WGS sequence"/>
</dbReference>
<dbReference type="AlphaFoldDB" id="A0AAV3ZSF8"/>
<dbReference type="EMBL" id="BLXT01002778">
    <property type="protein sequence ID" value="GFN97491.1"/>
    <property type="molecule type" value="Genomic_DNA"/>
</dbReference>
<evidence type="ECO:0000313" key="1">
    <source>
        <dbReference type="EMBL" id="GFN97491.1"/>
    </source>
</evidence>
<reference evidence="1 2" key="1">
    <citation type="journal article" date="2021" name="Elife">
        <title>Chloroplast acquisition without the gene transfer in kleptoplastic sea slugs, Plakobranchus ocellatus.</title>
        <authorList>
            <person name="Maeda T."/>
            <person name="Takahashi S."/>
            <person name="Yoshida T."/>
            <person name="Shimamura S."/>
            <person name="Takaki Y."/>
            <person name="Nagai Y."/>
            <person name="Toyoda A."/>
            <person name="Suzuki Y."/>
            <person name="Arimoto A."/>
            <person name="Ishii H."/>
            <person name="Satoh N."/>
            <person name="Nishiyama T."/>
            <person name="Hasebe M."/>
            <person name="Maruyama T."/>
            <person name="Minagawa J."/>
            <person name="Obokata J."/>
            <person name="Shigenobu S."/>
        </authorList>
    </citation>
    <scope>NUCLEOTIDE SEQUENCE [LARGE SCALE GENOMIC DNA]</scope>
</reference>
<name>A0AAV3ZSF8_9GAST</name>
<organism evidence="1 2">
    <name type="scientific">Plakobranchus ocellatus</name>
    <dbReference type="NCBI Taxonomy" id="259542"/>
    <lineage>
        <taxon>Eukaryota</taxon>
        <taxon>Metazoa</taxon>
        <taxon>Spiralia</taxon>
        <taxon>Lophotrochozoa</taxon>
        <taxon>Mollusca</taxon>
        <taxon>Gastropoda</taxon>
        <taxon>Heterobranchia</taxon>
        <taxon>Euthyneura</taxon>
        <taxon>Panpulmonata</taxon>
        <taxon>Sacoglossa</taxon>
        <taxon>Placobranchoidea</taxon>
        <taxon>Plakobranchidae</taxon>
        <taxon>Plakobranchus</taxon>
    </lineage>
</organism>
<evidence type="ECO:0000313" key="2">
    <source>
        <dbReference type="Proteomes" id="UP000735302"/>
    </source>
</evidence>
<accession>A0AAV3ZSF8</accession>
<sequence>MTPTFRSWFALYKACRQDGFRLPGPLSRQRNGGEARIRDRIPADLRADLLFTKSLTPRTIMRLTFCSWRRERKQTRSLAFILAQEKSQIQAGYQPMALEI</sequence>
<comment type="caution">
    <text evidence="1">The sequence shown here is derived from an EMBL/GenBank/DDBJ whole genome shotgun (WGS) entry which is preliminary data.</text>
</comment>
<gene>
    <name evidence="1" type="ORF">PoB_002399700</name>
</gene>
<proteinExistence type="predicted"/>
<keyword evidence="2" id="KW-1185">Reference proteome</keyword>